<dbReference type="Pfam" id="PF00345">
    <property type="entry name" value="PapD_N"/>
    <property type="match status" value="1"/>
</dbReference>
<evidence type="ECO:0000313" key="13">
    <source>
        <dbReference type="Proteomes" id="UP000323910"/>
    </source>
</evidence>
<dbReference type="InterPro" id="IPR008962">
    <property type="entry name" value="PapD-like_sf"/>
</dbReference>
<reference evidence="12 13" key="1">
    <citation type="submission" date="2019-08" db="EMBL/GenBank/DDBJ databases">
        <title>The draft genome of Lelliottia nimipressuralis strain CICC 24156.</title>
        <authorList>
            <person name="Wu W."/>
            <person name="Feng Y."/>
            <person name="Zong Z."/>
        </authorList>
    </citation>
    <scope>NUCLEOTIDE SEQUENCE [LARGE SCALE GENOMIC DNA]</scope>
    <source>
        <strain evidence="12 13">CICC 24156</strain>
    </source>
</reference>
<dbReference type="InterPro" id="IPR016147">
    <property type="entry name" value="Pili_assmbl_chaperone_N"/>
</dbReference>
<evidence type="ECO:0000256" key="2">
    <source>
        <dbReference type="ARBA" id="ARBA00007399"/>
    </source>
</evidence>
<dbReference type="PROSITE" id="PS00635">
    <property type="entry name" value="PILI_CHAPERONE"/>
    <property type="match status" value="1"/>
</dbReference>
<dbReference type="Pfam" id="PF02753">
    <property type="entry name" value="PapD_C"/>
    <property type="match status" value="1"/>
</dbReference>
<feature type="signal peptide" evidence="9">
    <location>
        <begin position="1"/>
        <end position="25"/>
    </location>
</feature>
<dbReference type="PRINTS" id="PR00969">
    <property type="entry name" value="CHAPERONPILI"/>
</dbReference>
<gene>
    <name evidence="12" type="ORF">FZO59_04215</name>
</gene>
<dbReference type="InterPro" id="IPR013783">
    <property type="entry name" value="Ig-like_fold"/>
</dbReference>
<comment type="subcellular location">
    <subcellularLocation>
        <location evidence="1 8">Periplasm</location>
    </subcellularLocation>
</comment>
<evidence type="ECO:0000256" key="6">
    <source>
        <dbReference type="ARBA" id="ARBA00023186"/>
    </source>
</evidence>
<evidence type="ECO:0000256" key="9">
    <source>
        <dbReference type="SAM" id="SignalP"/>
    </source>
</evidence>
<dbReference type="InterPro" id="IPR016148">
    <property type="entry name" value="Pili_assmbl_chaperone_C"/>
</dbReference>
<dbReference type="InterPro" id="IPR050643">
    <property type="entry name" value="Periplasmic_pilus_chap"/>
</dbReference>
<dbReference type="InterPro" id="IPR001829">
    <property type="entry name" value="Pili_assmbl_chaperone_bac"/>
</dbReference>
<keyword evidence="4 9" id="KW-0732">Signal</keyword>
<feature type="domain" description="Pili assembly chaperone N-terminal" evidence="10">
    <location>
        <begin position="26"/>
        <end position="146"/>
    </location>
</feature>
<dbReference type="PANTHER" id="PTHR30251">
    <property type="entry name" value="PILUS ASSEMBLY CHAPERONE"/>
    <property type="match status" value="1"/>
</dbReference>
<dbReference type="Proteomes" id="UP000323910">
    <property type="component" value="Unassembled WGS sequence"/>
</dbReference>
<name>A0ABY3P5Y2_9ENTR</name>
<dbReference type="InterPro" id="IPR036316">
    <property type="entry name" value="Pili_assmbl_chap_C_dom_sf"/>
</dbReference>
<evidence type="ECO:0000256" key="4">
    <source>
        <dbReference type="ARBA" id="ARBA00022729"/>
    </source>
</evidence>
<accession>A0ABY3P5Y2</accession>
<protein>
    <submittedName>
        <fullName evidence="12">Fimbria/pilus periplasmic chaperone</fullName>
    </submittedName>
</protein>
<keyword evidence="13" id="KW-1185">Reference proteome</keyword>
<keyword evidence="5" id="KW-0574">Periplasm</keyword>
<evidence type="ECO:0000256" key="3">
    <source>
        <dbReference type="ARBA" id="ARBA00022558"/>
    </source>
</evidence>
<dbReference type="EMBL" id="VTFR01000002">
    <property type="protein sequence ID" value="TYT34852.1"/>
    <property type="molecule type" value="Genomic_DNA"/>
</dbReference>
<evidence type="ECO:0000256" key="7">
    <source>
        <dbReference type="ARBA" id="ARBA00023319"/>
    </source>
</evidence>
<dbReference type="Gene3D" id="2.60.40.10">
    <property type="entry name" value="Immunoglobulins"/>
    <property type="match status" value="2"/>
</dbReference>
<dbReference type="SUPFAM" id="SSF49354">
    <property type="entry name" value="PapD-like"/>
    <property type="match status" value="1"/>
</dbReference>
<evidence type="ECO:0000259" key="11">
    <source>
        <dbReference type="Pfam" id="PF02753"/>
    </source>
</evidence>
<dbReference type="SUPFAM" id="SSF49584">
    <property type="entry name" value="Periplasmic chaperone C-domain"/>
    <property type="match status" value="1"/>
</dbReference>
<proteinExistence type="inferred from homology"/>
<organism evidence="12 13">
    <name type="scientific">Lelliottia nimipressuralis</name>
    <dbReference type="NCBI Taxonomy" id="69220"/>
    <lineage>
        <taxon>Bacteria</taxon>
        <taxon>Pseudomonadati</taxon>
        <taxon>Pseudomonadota</taxon>
        <taxon>Gammaproteobacteria</taxon>
        <taxon>Enterobacterales</taxon>
        <taxon>Enterobacteriaceae</taxon>
        <taxon>Lelliottia</taxon>
    </lineage>
</organism>
<keyword evidence="3" id="KW-1029">Fimbrium biogenesis</keyword>
<evidence type="ECO:0000256" key="8">
    <source>
        <dbReference type="RuleBase" id="RU003918"/>
    </source>
</evidence>
<dbReference type="PANTHER" id="PTHR30251:SF2">
    <property type="entry name" value="FIMBRIAL CHAPERONE YADV-RELATED"/>
    <property type="match status" value="1"/>
</dbReference>
<comment type="similarity">
    <text evidence="2 8">Belongs to the periplasmic pilus chaperone family.</text>
</comment>
<feature type="chain" id="PRO_5045582242" evidence="9">
    <location>
        <begin position="26"/>
        <end position="234"/>
    </location>
</feature>
<evidence type="ECO:0000256" key="1">
    <source>
        <dbReference type="ARBA" id="ARBA00004418"/>
    </source>
</evidence>
<keyword evidence="7" id="KW-0393">Immunoglobulin domain</keyword>
<evidence type="ECO:0000313" key="12">
    <source>
        <dbReference type="EMBL" id="TYT34852.1"/>
    </source>
</evidence>
<dbReference type="RefSeq" id="WP_129034956.1">
    <property type="nucleotide sequence ID" value="NZ_SDDX01000007.1"/>
</dbReference>
<sequence length="234" mass="25536">MPQRFFYRHIIALALFVLAIVPAQASIVITGTRVIYPAGDKEVTVKIDNLGDKPVLVQSWIDHGNPGATPETAKAPFTVTPPVNRINGGKGQMLRLMYTGEPLPANKESVFWLNVLEIPSVAKDKQNQLQLAFRSRIKIFFRPKGLAGEANKAGESVVWKKVTGGIEGFNPTPYFVSLAKITEDSEGNKNIAEGTMIAPGSATFIPVKKNLTTIYPAYINDYGGMTSVAQHIRP</sequence>
<feature type="domain" description="Pili assembly chaperone C-terminal" evidence="11">
    <location>
        <begin position="170"/>
        <end position="225"/>
    </location>
</feature>
<evidence type="ECO:0000256" key="5">
    <source>
        <dbReference type="ARBA" id="ARBA00022764"/>
    </source>
</evidence>
<keyword evidence="6 8" id="KW-0143">Chaperone</keyword>
<evidence type="ECO:0000259" key="10">
    <source>
        <dbReference type="Pfam" id="PF00345"/>
    </source>
</evidence>
<comment type="caution">
    <text evidence="12">The sequence shown here is derived from an EMBL/GenBank/DDBJ whole genome shotgun (WGS) entry which is preliminary data.</text>
</comment>
<dbReference type="InterPro" id="IPR018046">
    <property type="entry name" value="Pili_assmbl_chaperone_CS"/>
</dbReference>